<evidence type="ECO:0000313" key="11">
    <source>
        <dbReference type="EMBL" id="MBB4266791.1"/>
    </source>
</evidence>
<comment type="caution">
    <text evidence="11">The sequence shown here is derived from an EMBL/GenBank/DDBJ whole genome shotgun (WGS) entry which is preliminary data.</text>
</comment>
<keyword evidence="11" id="KW-0969">Cilium</keyword>
<evidence type="ECO:0000256" key="1">
    <source>
        <dbReference type="ARBA" id="ARBA00002578"/>
    </source>
</evidence>
<evidence type="ECO:0000256" key="10">
    <source>
        <dbReference type="RuleBase" id="RU362071"/>
    </source>
</evidence>
<feature type="transmembrane region" description="Helical" evidence="10">
    <location>
        <begin position="68"/>
        <end position="86"/>
    </location>
</feature>
<dbReference type="InterPro" id="IPR002010">
    <property type="entry name" value="T3SS_IM_R"/>
</dbReference>
<dbReference type="InterPro" id="IPR006303">
    <property type="entry name" value="FliR"/>
</dbReference>
<keyword evidence="5 10" id="KW-0812">Transmembrane</keyword>
<reference evidence="11 12" key="1">
    <citation type="submission" date="2020-08" db="EMBL/GenBank/DDBJ databases">
        <title>Genome sequencing of Purple Non-Sulfur Bacteria from various extreme environments.</title>
        <authorList>
            <person name="Mayer M."/>
        </authorList>
    </citation>
    <scope>NUCLEOTIDE SEQUENCE [LARGE SCALE GENOMIC DNA]</scope>
    <source>
        <strain evidence="11 12">JA131</strain>
    </source>
</reference>
<evidence type="ECO:0000256" key="9">
    <source>
        <dbReference type="NCBIfam" id="TIGR01400"/>
    </source>
</evidence>
<dbReference type="NCBIfam" id="TIGR01400">
    <property type="entry name" value="fliR"/>
    <property type="match status" value="1"/>
</dbReference>
<dbReference type="EMBL" id="JACIGK010000017">
    <property type="protein sequence ID" value="MBB4266791.1"/>
    <property type="molecule type" value="Genomic_DNA"/>
</dbReference>
<feature type="transmembrane region" description="Helical" evidence="10">
    <location>
        <begin position="92"/>
        <end position="110"/>
    </location>
</feature>
<feature type="transmembrane region" description="Helical" evidence="10">
    <location>
        <begin position="212"/>
        <end position="243"/>
    </location>
</feature>
<keyword evidence="12" id="KW-1185">Reference proteome</keyword>
<dbReference type="Pfam" id="PF01311">
    <property type="entry name" value="Bac_export_1"/>
    <property type="match status" value="1"/>
</dbReference>
<organism evidence="11 12">
    <name type="scientific">Roseospira visakhapatnamensis</name>
    <dbReference type="NCBI Taxonomy" id="390880"/>
    <lineage>
        <taxon>Bacteria</taxon>
        <taxon>Pseudomonadati</taxon>
        <taxon>Pseudomonadota</taxon>
        <taxon>Alphaproteobacteria</taxon>
        <taxon>Rhodospirillales</taxon>
        <taxon>Rhodospirillaceae</taxon>
        <taxon>Roseospira</taxon>
    </lineage>
</organism>
<keyword evidence="4 10" id="KW-1003">Cell membrane</keyword>
<gene>
    <name evidence="11" type="ORF">GGD89_002427</name>
</gene>
<comment type="similarity">
    <text evidence="2 10">Belongs to the FliR/MopE/SpaR family.</text>
</comment>
<evidence type="ECO:0000256" key="8">
    <source>
        <dbReference type="ARBA" id="ARBA00023143"/>
    </source>
</evidence>
<dbReference type="GO" id="GO:0009425">
    <property type="term" value="C:bacterial-type flagellum basal body"/>
    <property type="evidence" value="ECO:0007669"/>
    <property type="project" value="UniProtKB-SubCell"/>
</dbReference>
<dbReference type="AlphaFoldDB" id="A0A7W6REW1"/>
<keyword evidence="6 10" id="KW-1133">Transmembrane helix</keyword>
<evidence type="ECO:0000256" key="3">
    <source>
        <dbReference type="ARBA" id="ARBA00021717"/>
    </source>
</evidence>
<keyword evidence="8 10" id="KW-0975">Bacterial flagellum</keyword>
<feature type="transmembrane region" description="Helical" evidence="10">
    <location>
        <begin position="181"/>
        <end position="200"/>
    </location>
</feature>
<evidence type="ECO:0000256" key="7">
    <source>
        <dbReference type="ARBA" id="ARBA00023136"/>
    </source>
</evidence>
<name>A0A7W6REW1_9PROT</name>
<dbReference type="GO" id="GO:0005886">
    <property type="term" value="C:plasma membrane"/>
    <property type="evidence" value="ECO:0007669"/>
    <property type="project" value="UniProtKB-SubCell"/>
</dbReference>
<evidence type="ECO:0000256" key="5">
    <source>
        <dbReference type="ARBA" id="ARBA00022692"/>
    </source>
</evidence>
<dbReference type="Proteomes" id="UP000554286">
    <property type="component" value="Unassembled WGS sequence"/>
</dbReference>
<dbReference type="RefSeq" id="WP_184045547.1">
    <property type="nucleotide sequence ID" value="NZ_JACIGK010000017.1"/>
</dbReference>
<feature type="transmembrane region" description="Helical" evidence="10">
    <location>
        <begin position="12"/>
        <end position="35"/>
    </location>
</feature>
<feature type="transmembrane region" description="Helical" evidence="10">
    <location>
        <begin position="122"/>
        <end position="139"/>
    </location>
</feature>
<accession>A0A7W6REW1</accession>
<keyword evidence="7 10" id="KW-0472">Membrane</keyword>
<evidence type="ECO:0000313" key="12">
    <source>
        <dbReference type="Proteomes" id="UP000554286"/>
    </source>
</evidence>
<dbReference type="GO" id="GO:0006605">
    <property type="term" value="P:protein targeting"/>
    <property type="evidence" value="ECO:0007669"/>
    <property type="project" value="UniProtKB-UniRule"/>
</dbReference>
<proteinExistence type="inferred from homology"/>
<dbReference type="PANTHER" id="PTHR30065">
    <property type="entry name" value="FLAGELLAR BIOSYNTHETIC PROTEIN FLIR"/>
    <property type="match status" value="1"/>
</dbReference>
<evidence type="ECO:0000256" key="2">
    <source>
        <dbReference type="ARBA" id="ARBA00009772"/>
    </source>
</evidence>
<sequence length="253" mass="27215">MLSTIVGYGVFAYLLVFTRLGMAVLLMPAFSVAYLNTQVRLALALTLALVITPLVASSLPAEQPRGGALALLVVSEVLIGAFVAMVMQALHAALHLGGTAIGFASGLMNARAFDPTTSQSGAMVLTFLTLLATVLIFFLDLHHLMIEAVVDSYRLIPPGQLPEMGDLVAYLTTLLSGSFRIGWQLAAPFLLFNLIFFVSLGIMARLMPQMNVFFVGLPLQILVGLGILFVTLPALMLTFLRYYEAGLIAFMTL</sequence>
<comment type="function">
    <text evidence="1 10">Role in flagellar biosynthesis.</text>
</comment>
<keyword evidence="11" id="KW-0966">Cell projection</keyword>
<dbReference type="GO" id="GO:0044780">
    <property type="term" value="P:bacterial-type flagellum assembly"/>
    <property type="evidence" value="ECO:0007669"/>
    <property type="project" value="UniProtKB-UniRule"/>
</dbReference>
<dbReference type="PANTHER" id="PTHR30065:SF8">
    <property type="entry name" value="FLAGELLAR BIOSYNTHETIC PROTEIN FLIR"/>
    <property type="match status" value="1"/>
</dbReference>
<evidence type="ECO:0000256" key="4">
    <source>
        <dbReference type="ARBA" id="ARBA00022475"/>
    </source>
</evidence>
<keyword evidence="11" id="KW-0282">Flagellum</keyword>
<dbReference type="PRINTS" id="PR00953">
    <property type="entry name" value="TYPE3IMRPROT"/>
</dbReference>
<feature type="transmembrane region" description="Helical" evidence="10">
    <location>
        <begin position="41"/>
        <end position="61"/>
    </location>
</feature>
<protein>
    <recommendedName>
        <fullName evidence="3 9">Flagellar biosynthetic protein FliR</fullName>
    </recommendedName>
</protein>
<comment type="subcellular location">
    <subcellularLocation>
        <location evidence="10">Cell membrane</location>
        <topology evidence="10">Multi-pass membrane protein</topology>
    </subcellularLocation>
    <subcellularLocation>
        <location evidence="10">Bacterial flagellum basal body</location>
    </subcellularLocation>
</comment>
<evidence type="ECO:0000256" key="6">
    <source>
        <dbReference type="ARBA" id="ARBA00022989"/>
    </source>
</evidence>